<evidence type="ECO:0000256" key="2">
    <source>
        <dbReference type="SAM" id="SignalP"/>
    </source>
</evidence>
<keyword evidence="2" id="KW-0732">Signal</keyword>
<feature type="signal peptide" evidence="2">
    <location>
        <begin position="1"/>
        <end position="17"/>
    </location>
</feature>
<evidence type="ECO:0000256" key="1">
    <source>
        <dbReference type="SAM" id="MobiDB-lite"/>
    </source>
</evidence>
<evidence type="ECO:0000313" key="4">
    <source>
        <dbReference type="EMBL" id="MZL69159.1"/>
    </source>
</evidence>
<dbReference type="AlphaFoldDB" id="A0AAQ1RW08"/>
<reference evidence="5" key="2">
    <citation type="submission" date="2016-11" db="EMBL/GenBank/DDBJ databases">
        <authorList>
            <person name="Varghese N."/>
            <person name="Submissions S."/>
        </authorList>
    </citation>
    <scope>NUCLEOTIDE SEQUENCE</scope>
    <source>
        <strain evidence="5">DSM 4029</strain>
    </source>
</reference>
<name>A0AAQ1RW08_9FIRM</name>
<evidence type="ECO:0000313" key="5">
    <source>
        <dbReference type="EMBL" id="SHG13592.1"/>
    </source>
</evidence>
<dbReference type="EMBL" id="WWVX01000002">
    <property type="protein sequence ID" value="MZL69159.1"/>
    <property type="molecule type" value="Genomic_DNA"/>
</dbReference>
<keyword evidence="7" id="KW-1185">Reference proteome</keyword>
<dbReference type="EMBL" id="FQVY01000002">
    <property type="protein sequence ID" value="SHG13592.1"/>
    <property type="molecule type" value="Genomic_DNA"/>
</dbReference>
<reference evidence="6" key="1">
    <citation type="submission" date="2016-11" db="EMBL/GenBank/DDBJ databases">
        <authorList>
            <person name="Jaros S."/>
            <person name="Januszkiewicz K."/>
            <person name="Wedrychowicz H."/>
        </authorList>
    </citation>
    <scope>NUCLEOTIDE SEQUENCE [LARGE SCALE GENOMIC DNA]</scope>
    <source>
        <strain evidence="6">DSM 4029</strain>
    </source>
</reference>
<evidence type="ECO:0000313" key="6">
    <source>
        <dbReference type="Proteomes" id="UP000184089"/>
    </source>
</evidence>
<feature type="domain" description="Sporulation stage II protein D amidase enhancer LytB N-terminal" evidence="3">
    <location>
        <begin position="62"/>
        <end position="170"/>
    </location>
</feature>
<feature type="compositionally biased region" description="Polar residues" evidence="1">
    <location>
        <begin position="44"/>
        <end position="55"/>
    </location>
</feature>
<dbReference type="RefSeq" id="WP_021660426.1">
    <property type="nucleotide sequence ID" value="NZ_FQVY01000002.1"/>
</dbReference>
<dbReference type="Proteomes" id="UP000184089">
    <property type="component" value="Unassembled WGS sequence"/>
</dbReference>
<organism evidence="5 6">
    <name type="scientific">Bittarella massiliensis</name>
    <name type="common">ex Durand et al. 2017</name>
    <dbReference type="NCBI Taxonomy" id="1720313"/>
    <lineage>
        <taxon>Bacteria</taxon>
        <taxon>Bacillati</taxon>
        <taxon>Bacillota</taxon>
        <taxon>Clostridia</taxon>
        <taxon>Eubacteriales</taxon>
        <taxon>Oscillospiraceae</taxon>
        <taxon>Bittarella (ex Durand et al. 2017)</taxon>
    </lineage>
</organism>
<accession>A0AAQ1RW08</accession>
<dbReference type="NCBIfam" id="TIGR02669">
    <property type="entry name" value="SpoIID_LytB"/>
    <property type="match status" value="1"/>
</dbReference>
<dbReference type="InterPro" id="IPR013486">
    <property type="entry name" value="SpoIID/LytB"/>
</dbReference>
<dbReference type="InterPro" id="IPR013693">
    <property type="entry name" value="SpoIID/LytB_N"/>
</dbReference>
<gene>
    <name evidence="4" type="primary">spoIID</name>
    <name evidence="4" type="ORF">GT747_05175</name>
    <name evidence="5" type="ORF">SAMN05444424_1607</name>
</gene>
<sequence length="342" mass="36065">MRLKVSVAAVFAAVTFASPLAVFLAGTPEGGGGSSPASPQSGGTESSSPAPASGQATIKVYDSAQDKVMELAFSDYLRGALAAEMPPTFAPEALKAQATACATYALRLKQQAAESPNESLKGADISVDSRLHQGYISDADLQTRWGQNYDYYRSLIQEAVDQSGNQILTYEGAPIISAYHSISPGKTEAAEDIWGQAVPYLVSVDSPGDLLAPDYETKETFTKDVVKENLSQKWSDIALGDDPATWFADLATTPSGTVKTLTVGGKSLSGGDIRSALNLRCAAFSVSYKDGTFTFDVKGYGHGVGMSQYGADYMARQGSSAQDILAHYYPGTALEPLANFLS</sequence>
<comment type="caution">
    <text evidence="5">The sequence shown here is derived from an EMBL/GenBank/DDBJ whole genome shotgun (WGS) entry which is preliminary data.</text>
</comment>
<dbReference type="InterPro" id="IPR014225">
    <property type="entry name" value="Spore_II_D_firmicutes"/>
</dbReference>
<evidence type="ECO:0000259" key="3">
    <source>
        <dbReference type="Pfam" id="PF08486"/>
    </source>
</evidence>
<evidence type="ECO:0000313" key="7">
    <source>
        <dbReference type="Proteomes" id="UP000474718"/>
    </source>
</evidence>
<feature type="region of interest" description="Disordered" evidence="1">
    <location>
        <begin position="29"/>
        <end position="55"/>
    </location>
</feature>
<protein>
    <submittedName>
        <fullName evidence="5">Stage II sporulation protein D</fullName>
    </submittedName>
</protein>
<reference evidence="4 7" key="3">
    <citation type="journal article" date="2019" name="Nat. Med.">
        <title>A library of human gut bacterial isolates paired with longitudinal multiomics data enables mechanistic microbiome research.</title>
        <authorList>
            <person name="Poyet M."/>
            <person name="Groussin M."/>
            <person name="Gibbons S.M."/>
            <person name="Avila-Pacheco J."/>
            <person name="Jiang X."/>
            <person name="Kearney S.M."/>
            <person name="Perrotta A.R."/>
            <person name="Berdy B."/>
            <person name="Zhao S."/>
            <person name="Lieberman T.D."/>
            <person name="Swanson P.K."/>
            <person name="Smith M."/>
            <person name="Roesemann S."/>
            <person name="Alexander J.E."/>
            <person name="Rich S.A."/>
            <person name="Livny J."/>
            <person name="Vlamakis H."/>
            <person name="Clish C."/>
            <person name="Bullock K."/>
            <person name="Deik A."/>
            <person name="Scott J."/>
            <person name="Pierce K.A."/>
            <person name="Xavier R.J."/>
            <person name="Alm E.J."/>
        </authorList>
    </citation>
    <scope>NUCLEOTIDE SEQUENCE [LARGE SCALE GENOMIC DNA]</scope>
    <source>
        <strain evidence="4 7">BIOML-A2</strain>
    </source>
</reference>
<dbReference type="Pfam" id="PF08486">
    <property type="entry name" value="SpoIID"/>
    <property type="match status" value="1"/>
</dbReference>
<proteinExistence type="predicted"/>
<dbReference type="GO" id="GO:0030435">
    <property type="term" value="P:sporulation resulting in formation of a cellular spore"/>
    <property type="evidence" value="ECO:0007669"/>
    <property type="project" value="InterPro"/>
</dbReference>
<dbReference type="NCBIfam" id="TIGR02870">
    <property type="entry name" value="spore_II_D"/>
    <property type="match status" value="1"/>
</dbReference>
<dbReference type="Proteomes" id="UP000474718">
    <property type="component" value="Unassembled WGS sequence"/>
</dbReference>
<feature type="chain" id="PRO_5042959851" evidence="2">
    <location>
        <begin position="18"/>
        <end position="342"/>
    </location>
</feature>